<accession>A0A8X6IER6</accession>
<dbReference type="OrthoDB" id="5570127at2759"/>
<dbReference type="GO" id="GO:0006281">
    <property type="term" value="P:DNA repair"/>
    <property type="evidence" value="ECO:0007669"/>
    <property type="project" value="TreeGrafter"/>
</dbReference>
<reference evidence="2" key="1">
    <citation type="submission" date="2020-08" db="EMBL/GenBank/DDBJ databases">
        <title>Multicomponent nature underlies the extraordinary mechanical properties of spider dragline silk.</title>
        <authorList>
            <person name="Kono N."/>
            <person name="Nakamura H."/>
            <person name="Mori M."/>
            <person name="Yoshida Y."/>
            <person name="Ohtoshi R."/>
            <person name="Malay A.D."/>
            <person name="Moran D.A.P."/>
            <person name="Tomita M."/>
            <person name="Numata K."/>
            <person name="Arakawa K."/>
        </authorList>
    </citation>
    <scope>NUCLEOTIDE SEQUENCE</scope>
</reference>
<dbReference type="GO" id="GO:0006355">
    <property type="term" value="P:regulation of DNA-templated transcription"/>
    <property type="evidence" value="ECO:0007669"/>
    <property type="project" value="TreeGrafter"/>
</dbReference>
<dbReference type="GO" id="GO:0035267">
    <property type="term" value="C:NuA4 histone acetyltransferase complex"/>
    <property type="evidence" value="ECO:0007669"/>
    <property type="project" value="TreeGrafter"/>
</dbReference>
<dbReference type="GO" id="GO:0000124">
    <property type="term" value="C:SAGA complex"/>
    <property type="evidence" value="ECO:0007669"/>
    <property type="project" value="TreeGrafter"/>
</dbReference>
<name>A0A8X6IER6_NEPPI</name>
<evidence type="ECO:0000313" key="2">
    <source>
        <dbReference type="EMBL" id="GFS40126.1"/>
    </source>
</evidence>
<dbReference type="PANTHER" id="PTHR11139">
    <property type="entry name" value="ATAXIA TELANGIECTASIA MUTATED ATM -RELATED"/>
    <property type="match status" value="1"/>
</dbReference>
<dbReference type="AlphaFoldDB" id="A0A8X6IER6"/>
<evidence type="ECO:0000259" key="1">
    <source>
        <dbReference type="PROSITE" id="PS51189"/>
    </source>
</evidence>
<keyword evidence="3" id="KW-1185">Reference proteome</keyword>
<evidence type="ECO:0000313" key="3">
    <source>
        <dbReference type="Proteomes" id="UP000887013"/>
    </source>
</evidence>
<organism evidence="2 3">
    <name type="scientific">Nephila pilipes</name>
    <name type="common">Giant wood spider</name>
    <name type="synonym">Nephila maculata</name>
    <dbReference type="NCBI Taxonomy" id="299642"/>
    <lineage>
        <taxon>Eukaryota</taxon>
        <taxon>Metazoa</taxon>
        <taxon>Ecdysozoa</taxon>
        <taxon>Arthropoda</taxon>
        <taxon>Chelicerata</taxon>
        <taxon>Arachnida</taxon>
        <taxon>Araneae</taxon>
        <taxon>Araneomorphae</taxon>
        <taxon>Entelegynae</taxon>
        <taxon>Araneoidea</taxon>
        <taxon>Nephilidae</taxon>
        <taxon>Nephila</taxon>
    </lineage>
</organism>
<dbReference type="EMBL" id="BMAW01089484">
    <property type="protein sequence ID" value="GFS40126.1"/>
    <property type="molecule type" value="Genomic_DNA"/>
</dbReference>
<dbReference type="InterPro" id="IPR014009">
    <property type="entry name" value="PIK_FAT"/>
</dbReference>
<feature type="non-terminal residue" evidence="2">
    <location>
        <position position="1"/>
    </location>
</feature>
<feature type="domain" description="FAT" evidence="1">
    <location>
        <begin position="1"/>
        <end position="299"/>
    </location>
</feature>
<comment type="caution">
    <text evidence="2">The sequence shown here is derived from an EMBL/GenBank/DDBJ whole genome shotgun (WGS) entry which is preliminary data.</text>
</comment>
<proteinExistence type="predicted"/>
<dbReference type="GO" id="GO:0005634">
    <property type="term" value="C:nucleus"/>
    <property type="evidence" value="ECO:0007669"/>
    <property type="project" value="TreeGrafter"/>
</dbReference>
<dbReference type="Proteomes" id="UP000887013">
    <property type="component" value="Unassembled WGS sequence"/>
</dbReference>
<dbReference type="PANTHER" id="PTHR11139:SF1">
    <property type="entry name" value="TRANSFORMATION_TRANSCRIPTION DOMAIN-ASSOCIATED PROTEIN"/>
    <property type="match status" value="1"/>
</dbReference>
<protein>
    <submittedName>
        <fullName evidence="2">Transcription-associated protein 1</fullName>
    </submittedName>
</protein>
<dbReference type="PROSITE" id="PS51189">
    <property type="entry name" value="FAT"/>
    <property type="match status" value="1"/>
</dbReference>
<dbReference type="InterPro" id="IPR050517">
    <property type="entry name" value="DDR_Repair_Kinase"/>
</dbReference>
<sequence>MNLLEEWYFHTPDVNLSFWKDIFDVRLCLLQRLCFCLSEIPSKDEASIWKMKCMAKSTYITTQMYLAKMYLLQGFSEECLNQLNHIKTSIMDVQILQLYMESILLAVKQHYKDKAKVKSLLDKASHFLKLKRQNLTNNKEEIMFIIYGKMISTLQIENDVAKNAFLQPYHNITGWSIGWIFCGKYFQNIYTTRNEKRALALAMECFVKACRYKNGSDNKELLSRILWIISYEDSSLSLSNTFISNGGEDIPISCWLPWIPQLLTTILRTSTCNLSFLLHAIGNKYPNSLFFLLHIFLKKIASKPKKRKLVKCFKQILSDLKIKYPGLCRSLKNISNEFLILSWNIHPDVHNILKKIESEICDILFQSVTKQTDVDIVSKITDVFLKRFSNMEEIRDENVEFIVKFIHR</sequence>
<gene>
    <name evidence="2" type="primary">Nipped-A_0</name>
    <name evidence="2" type="ORF">NPIL_350341</name>
</gene>